<comment type="caution">
    <text evidence="1">The sequence shown here is derived from an EMBL/GenBank/DDBJ whole genome shotgun (WGS) entry which is preliminary data.</text>
</comment>
<dbReference type="AlphaFoldDB" id="A0A8X6L652"/>
<evidence type="ECO:0000313" key="1">
    <source>
        <dbReference type="EMBL" id="GFQ97909.1"/>
    </source>
</evidence>
<proteinExistence type="predicted"/>
<protein>
    <submittedName>
        <fullName evidence="1">Uncharacterized protein</fullName>
    </submittedName>
</protein>
<dbReference type="OrthoDB" id="6406573at2759"/>
<organism evidence="1 2">
    <name type="scientific">Trichonephila clavata</name>
    <name type="common">Joro spider</name>
    <name type="synonym">Nephila clavata</name>
    <dbReference type="NCBI Taxonomy" id="2740835"/>
    <lineage>
        <taxon>Eukaryota</taxon>
        <taxon>Metazoa</taxon>
        <taxon>Ecdysozoa</taxon>
        <taxon>Arthropoda</taxon>
        <taxon>Chelicerata</taxon>
        <taxon>Arachnida</taxon>
        <taxon>Araneae</taxon>
        <taxon>Araneomorphae</taxon>
        <taxon>Entelegynae</taxon>
        <taxon>Araneoidea</taxon>
        <taxon>Nephilidae</taxon>
        <taxon>Trichonephila</taxon>
    </lineage>
</organism>
<dbReference type="EMBL" id="BMAO01024809">
    <property type="protein sequence ID" value="GFQ97909.1"/>
    <property type="molecule type" value="Genomic_DNA"/>
</dbReference>
<accession>A0A8X6L652</accession>
<keyword evidence="2" id="KW-1185">Reference proteome</keyword>
<sequence length="85" mass="9867">MAKHVNSAYEEFWEWAFPGLWKNVVSIRRCGGAGGVSGNQAPLYQLQRKCFGQRKQLLNASATWNTCSWQRTLSLGLRRRNYFNR</sequence>
<dbReference type="Proteomes" id="UP000887116">
    <property type="component" value="Unassembled WGS sequence"/>
</dbReference>
<gene>
    <name evidence="1" type="ORF">TNCT_558361</name>
</gene>
<evidence type="ECO:0000313" key="2">
    <source>
        <dbReference type="Proteomes" id="UP000887116"/>
    </source>
</evidence>
<name>A0A8X6L652_TRICU</name>
<reference evidence="1" key="1">
    <citation type="submission" date="2020-07" db="EMBL/GenBank/DDBJ databases">
        <title>Multicomponent nature underlies the extraordinary mechanical properties of spider dragline silk.</title>
        <authorList>
            <person name="Kono N."/>
            <person name="Nakamura H."/>
            <person name="Mori M."/>
            <person name="Yoshida Y."/>
            <person name="Ohtoshi R."/>
            <person name="Malay A.D."/>
            <person name="Moran D.A.P."/>
            <person name="Tomita M."/>
            <person name="Numata K."/>
            <person name="Arakawa K."/>
        </authorList>
    </citation>
    <scope>NUCLEOTIDE SEQUENCE</scope>
</reference>